<dbReference type="InParanoid" id="F4RB19"/>
<dbReference type="KEGG" id="mlr:MELLADRAFT_103484"/>
<dbReference type="GeneID" id="18921990"/>
<keyword evidence="3" id="KW-1185">Reference proteome</keyword>
<proteinExistence type="predicted"/>
<name>F4RB19_MELLP</name>
<protein>
    <submittedName>
        <fullName evidence="2">Uncharacterized protein</fullName>
    </submittedName>
</protein>
<sequence length="120" mass="12845">MLNKGVGKTLRMKDIGAFQARGISSSDTIPARNSPPAAGSVNLGCSRVSDEIVHELSKKTNDINTDSGKRILVKTHCQCRSEKFASTNTKVHQSEVGSSFKGGLESKRLQLLEVEGDGVT</sequence>
<dbReference type="AlphaFoldDB" id="F4RB19"/>
<dbReference type="VEuPathDB" id="FungiDB:MELLADRAFT_103484"/>
<dbReference type="HOGENOM" id="CLU_2050137_0_0_1"/>
<feature type="region of interest" description="Disordered" evidence="1">
    <location>
        <begin position="23"/>
        <end position="42"/>
    </location>
</feature>
<reference evidence="3" key="1">
    <citation type="journal article" date="2011" name="Proc. Natl. Acad. Sci. U.S.A.">
        <title>Obligate biotrophy features unraveled by the genomic analysis of rust fungi.</title>
        <authorList>
            <person name="Duplessis S."/>
            <person name="Cuomo C.A."/>
            <person name="Lin Y.-C."/>
            <person name="Aerts A."/>
            <person name="Tisserant E."/>
            <person name="Veneault-Fourrey C."/>
            <person name="Joly D.L."/>
            <person name="Hacquard S."/>
            <person name="Amselem J."/>
            <person name="Cantarel B.L."/>
            <person name="Chiu R."/>
            <person name="Coutinho P.M."/>
            <person name="Feau N."/>
            <person name="Field M."/>
            <person name="Frey P."/>
            <person name="Gelhaye E."/>
            <person name="Goldberg J."/>
            <person name="Grabherr M.G."/>
            <person name="Kodira C.D."/>
            <person name="Kohler A."/>
            <person name="Kuees U."/>
            <person name="Lindquist E.A."/>
            <person name="Lucas S.M."/>
            <person name="Mago R."/>
            <person name="Mauceli E."/>
            <person name="Morin E."/>
            <person name="Murat C."/>
            <person name="Pangilinan J.L."/>
            <person name="Park R."/>
            <person name="Pearson M."/>
            <person name="Quesneville H."/>
            <person name="Rouhier N."/>
            <person name="Sakthikumar S."/>
            <person name="Salamov A.A."/>
            <person name="Schmutz J."/>
            <person name="Selles B."/>
            <person name="Shapiro H."/>
            <person name="Tanguay P."/>
            <person name="Tuskan G.A."/>
            <person name="Henrissat B."/>
            <person name="Van de Peer Y."/>
            <person name="Rouze P."/>
            <person name="Ellis J.G."/>
            <person name="Dodds P.N."/>
            <person name="Schein J.E."/>
            <person name="Zhong S."/>
            <person name="Hamelin R.C."/>
            <person name="Grigoriev I.V."/>
            <person name="Szabo L.J."/>
            <person name="Martin F."/>
        </authorList>
    </citation>
    <scope>NUCLEOTIDE SEQUENCE [LARGE SCALE GENOMIC DNA]</scope>
    <source>
        <strain evidence="3">98AG31 / pathotype 3-4-7</strain>
    </source>
</reference>
<evidence type="ECO:0000313" key="3">
    <source>
        <dbReference type="Proteomes" id="UP000001072"/>
    </source>
</evidence>
<gene>
    <name evidence="2" type="ORF">MELLADRAFT_103484</name>
</gene>
<evidence type="ECO:0000313" key="2">
    <source>
        <dbReference type="EMBL" id="EGG10101.1"/>
    </source>
</evidence>
<dbReference type="RefSeq" id="XP_007406402.1">
    <property type="nucleotide sequence ID" value="XM_007406340.1"/>
</dbReference>
<evidence type="ECO:0000256" key="1">
    <source>
        <dbReference type="SAM" id="MobiDB-lite"/>
    </source>
</evidence>
<dbReference type="EMBL" id="GL883095">
    <property type="protein sequence ID" value="EGG10101.1"/>
    <property type="molecule type" value="Genomic_DNA"/>
</dbReference>
<accession>F4RB19</accession>
<organism evidence="3">
    <name type="scientific">Melampsora larici-populina (strain 98AG31 / pathotype 3-4-7)</name>
    <name type="common">Poplar leaf rust fungus</name>
    <dbReference type="NCBI Taxonomy" id="747676"/>
    <lineage>
        <taxon>Eukaryota</taxon>
        <taxon>Fungi</taxon>
        <taxon>Dikarya</taxon>
        <taxon>Basidiomycota</taxon>
        <taxon>Pucciniomycotina</taxon>
        <taxon>Pucciniomycetes</taxon>
        <taxon>Pucciniales</taxon>
        <taxon>Melampsoraceae</taxon>
        <taxon>Melampsora</taxon>
    </lineage>
</organism>
<dbReference type="Proteomes" id="UP000001072">
    <property type="component" value="Unassembled WGS sequence"/>
</dbReference>